<dbReference type="EMBL" id="JAATEJ010000004">
    <property type="protein sequence ID" value="NJP43285.1"/>
    <property type="molecule type" value="Genomic_DNA"/>
</dbReference>
<proteinExistence type="predicted"/>
<evidence type="ECO:0000313" key="1">
    <source>
        <dbReference type="EMBL" id="NJP43285.1"/>
    </source>
</evidence>
<protein>
    <submittedName>
        <fullName evidence="1">Uncharacterized protein</fullName>
    </submittedName>
</protein>
<reference evidence="1 2" key="1">
    <citation type="submission" date="2020-03" db="EMBL/GenBank/DDBJ databases">
        <title>WGS of actinomycetes isolated from Thailand.</title>
        <authorList>
            <person name="Thawai C."/>
        </authorList>
    </citation>
    <scope>NUCLEOTIDE SEQUENCE [LARGE SCALE GENOMIC DNA]</scope>
    <source>
        <strain evidence="1 2">PRB2-1</strain>
    </source>
</reference>
<accession>A0ABX0ZHR3</accession>
<evidence type="ECO:0000313" key="2">
    <source>
        <dbReference type="Proteomes" id="UP000734511"/>
    </source>
</evidence>
<comment type="caution">
    <text evidence="1">The sequence shown here is derived from an EMBL/GenBank/DDBJ whole genome shotgun (WGS) entry which is preliminary data.</text>
</comment>
<dbReference type="RefSeq" id="WP_167982157.1">
    <property type="nucleotide sequence ID" value="NZ_JAATEJ010000004.1"/>
</dbReference>
<dbReference type="Proteomes" id="UP000734511">
    <property type="component" value="Unassembled WGS sequence"/>
</dbReference>
<name>A0ABX0ZHR3_9ACTN</name>
<sequence length="246" mass="26683">MTAPTTIADVLAMARLASPAYTDEETAAAETRLAAKAADRIVTGAITFDDATHHLYRRPAPRSSAHPGPADPDDCIHRAGTDLLGLCHLVISQPDALSAMSTFIGDRILEPAGARVLACVLHLAGREGSARFWWQYAAGADDVAASYCLYLHHMALGETEEAVWWQDQVDPIRGRELGSEDPDHYAFALGWTTCLQIVARHKEFTDATNAALAYVRSAVRFVDDDIDLPLPDAGFAQRMEEIAAII</sequence>
<gene>
    <name evidence="1" type="ORF">HCN08_07705</name>
</gene>
<organism evidence="1 2">
    <name type="scientific">Actinacidiphila epipremni</name>
    <dbReference type="NCBI Taxonomy" id="2053013"/>
    <lineage>
        <taxon>Bacteria</taxon>
        <taxon>Bacillati</taxon>
        <taxon>Actinomycetota</taxon>
        <taxon>Actinomycetes</taxon>
        <taxon>Kitasatosporales</taxon>
        <taxon>Streptomycetaceae</taxon>
        <taxon>Actinacidiphila</taxon>
    </lineage>
</organism>
<keyword evidence="2" id="KW-1185">Reference proteome</keyword>